<comment type="caution">
    <text evidence="1">The sequence shown here is derived from an EMBL/GenBank/DDBJ whole genome shotgun (WGS) entry which is preliminary data.</text>
</comment>
<evidence type="ECO:0000313" key="1">
    <source>
        <dbReference type="EMBL" id="CAK9024716.1"/>
    </source>
</evidence>
<dbReference type="Proteomes" id="UP001642484">
    <property type="component" value="Unassembled WGS sequence"/>
</dbReference>
<proteinExistence type="predicted"/>
<name>A0ABP0KD36_9DINO</name>
<dbReference type="EMBL" id="CAXAMN010008335">
    <property type="protein sequence ID" value="CAK9024716.1"/>
    <property type="molecule type" value="Genomic_DNA"/>
</dbReference>
<protein>
    <submittedName>
        <fullName evidence="1">Uncharacterized protein</fullName>
    </submittedName>
</protein>
<organism evidence="1 2">
    <name type="scientific">Durusdinium trenchii</name>
    <dbReference type="NCBI Taxonomy" id="1381693"/>
    <lineage>
        <taxon>Eukaryota</taxon>
        <taxon>Sar</taxon>
        <taxon>Alveolata</taxon>
        <taxon>Dinophyceae</taxon>
        <taxon>Suessiales</taxon>
        <taxon>Symbiodiniaceae</taxon>
        <taxon>Durusdinium</taxon>
    </lineage>
</organism>
<keyword evidence="2" id="KW-1185">Reference proteome</keyword>
<reference evidence="1 2" key="1">
    <citation type="submission" date="2024-02" db="EMBL/GenBank/DDBJ databases">
        <authorList>
            <person name="Chen Y."/>
            <person name="Shah S."/>
            <person name="Dougan E. K."/>
            <person name="Thang M."/>
            <person name="Chan C."/>
        </authorList>
    </citation>
    <scope>NUCLEOTIDE SEQUENCE [LARGE SCALE GENOMIC DNA]</scope>
</reference>
<gene>
    <name evidence="1" type="ORF">CCMP2556_LOCUS15732</name>
</gene>
<evidence type="ECO:0000313" key="2">
    <source>
        <dbReference type="Proteomes" id="UP001642484"/>
    </source>
</evidence>
<accession>A0ABP0KD36</accession>
<sequence>MAGRLCHQATFIDVKRVPMMARSKSWPVLQPPKEDVDLEDFVSVSSAIWDSSWIRLSYCYKSVGLLPKPQGASLLGGRTGIETGFPSVTGERSIGFGSQLHQHMIHAKRELGTQIQRYYATAPSQLHLQARTSKPATASIWMSWSNVPAVLPSSMASTTWLCNRTGQGPSEVNI</sequence>